<evidence type="ECO:0000256" key="2">
    <source>
        <dbReference type="SAM" id="SignalP"/>
    </source>
</evidence>
<evidence type="ECO:0000313" key="4">
    <source>
        <dbReference type="Proteomes" id="UP000823637"/>
    </source>
</evidence>
<dbReference type="NCBIfam" id="TIGR03523">
    <property type="entry name" value="GldN"/>
    <property type="match status" value="1"/>
</dbReference>
<dbReference type="AlphaFoldDB" id="A0A9D9EHH6"/>
<feature type="signal peptide" evidence="2">
    <location>
        <begin position="1"/>
        <end position="22"/>
    </location>
</feature>
<reference evidence="3" key="1">
    <citation type="submission" date="2020-10" db="EMBL/GenBank/DDBJ databases">
        <authorList>
            <person name="Gilroy R."/>
        </authorList>
    </citation>
    <scope>NUCLEOTIDE SEQUENCE</scope>
    <source>
        <strain evidence="3">D3-1215</strain>
    </source>
</reference>
<gene>
    <name evidence="3" type="primary">gldN</name>
    <name evidence="3" type="ORF">IAC32_06375</name>
</gene>
<feature type="chain" id="PRO_5039599817" evidence="2">
    <location>
        <begin position="23"/>
        <end position="298"/>
    </location>
</feature>
<comment type="caution">
    <text evidence="3">The sequence shown here is derived from an EMBL/GenBank/DDBJ whole genome shotgun (WGS) entry which is preliminary data.</text>
</comment>
<protein>
    <submittedName>
        <fullName evidence="3">Gliding motility protein GldN</fullName>
    </submittedName>
</protein>
<name>A0A9D9EHH6_9BACT</name>
<evidence type="ECO:0000313" key="3">
    <source>
        <dbReference type="EMBL" id="MBO8447352.1"/>
    </source>
</evidence>
<dbReference type="Proteomes" id="UP000823637">
    <property type="component" value="Unassembled WGS sequence"/>
</dbReference>
<evidence type="ECO:0000256" key="1">
    <source>
        <dbReference type="SAM" id="Coils"/>
    </source>
</evidence>
<reference evidence="3" key="2">
    <citation type="journal article" date="2021" name="PeerJ">
        <title>Extensive microbial diversity within the chicken gut microbiome revealed by metagenomics and culture.</title>
        <authorList>
            <person name="Gilroy R."/>
            <person name="Ravi A."/>
            <person name="Getino M."/>
            <person name="Pursley I."/>
            <person name="Horton D.L."/>
            <person name="Alikhan N.F."/>
            <person name="Baker D."/>
            <person name="Gharbi K."/>
            <person name="Hall N."/>
            <person name="Watson M."/>
            <person name="Adriaenssens E.M."/>
            <person name="Foster-Nyarko E."/>
            <person name="Jarju S."/>
            <person name="Secka A."/>
            <person name="Antonio M."/>
            <person name="Oren A."/>
            <person name="Chaudhuri R.R."/>
            <person name="La Ragione R."/>
            <person name="Hildebrand F."/>
            <person name="Pallen M.J."/>
        </authorList>
    </citation>
    <scope>NUCLEOTIDE SEQUENCE</scope>
    <source>
        <strain evidence="3">D3-1215</strain>
    </source>
</reference>
<dbReference type="EMBL" id="JADIMR010000094">
    <property type="protein sequence ID" value="MBO8447352.1"/>
    <property type="molecule type" value="Genomic_DNA"/>
</dbReference>
<sequence length="298" mass="35141">MKRLNRIFSLIIGILMATAAIAQETETGGQSFFGENGEIASNLPTSIPLKDRKPIEYNNPRADDIIWSKVIYRVIDMHEKINYPLYFPTMASDNRQSLFTTIFRLFEEGKIQAYEFEADREIFTEDRLVKFEDFLAKNEIMVEAEVDSITGDTLSTYIDESNIPNVEVLKYYLKEVWYFDKNNSTFSVRILAICPKIYRENYDMGGQLVGYPQFWVPFDQLRPYLAQQEALTSDRNNGARETMDDLFIKRRFGSYIYKESNTRNRNLIQYNSNAEEAHREQERIKNEIINFEQDLWEY</sequence>
<dbReference type="Pfam" id="PF19841">
    <property type="entry name" value="GldN"/>
    <property type="match status" value="1"/>
</dbReference>
<keyword evidence="2" id="KW-0732">Signal</keyword>
<keyword evidence="1" id="KW-0175">Coiled coil</keyword>
<feature type="coiled-coil region" evidence="1">
    <location>
        <begin position="267"/>
        <end position="294"/>
    </location>
</feature>
<organism evidence="3 4">
    <name type="scientific">Candidatus Enterocola intestinipullorum</name>
    <dbReference type="NCBI Taxonomy" id="2840783"/>
    <lineage>
        <taxon>Bacteria</taxon>
        <taxon>Pseudomonadati</taxon>
        <taxon>Bacteroidota</taxon>
        <taxon>Bacteroidia</taxon>
        <taxon>Bacteroidales</taxon>
        <taxon>Candidatus Enterocola</taxon>
    </lineage>
</organism>
<accession>A0A9D9EHH6</accession>
<proteinExistence type="predicted"/>
<dbReference type="InterPro" id="IPR019847">
    <property type="entry name" value="Gliding_motility_assoc_GldN"/>
</dbReference>